<proteinExistence type="predicted"/>
<dbReference type="RefSeq" id="WP_173086873.1">
    <property type="nucleotide sequence ID" value="NZ_BLTE01000021.1"/>
</dbReference>
<evidence type="ECO:0008006" key="3">
    <source>
        <dbReference type="Google" id="ProtNLM"/>
    </source>
</evidence>
<accession>A0A6V8LVG1</accession>
<sequence>MAAHIVPVSTPQDMEDFLQLPFAIYEGDPHWVPPVLSHLRDFLDPKKGPFFEVGQAQYFLAKDGSRTLGRLSAHLNFAYEKHHDPHTGFFGFFECIDDKPTAHALFETAAQWVRERGKTRLHGPLSFGIYDEVGLLVEGYHQRPVMFHSYNHPYYEQLVESWGFTKTFDWYGYIIDHLVQPVEQLIERRDALLKAAGLIITQGKPSEFIARAPEVLEMFNTLWSKNWGHVPLTERQFNDAFMQLKPILRPELVSFIEENGEMLAFCIVAPDINHTLHKTRGKLGLWGMLRLLWDCRVAPLVSSRAIIMGVKKSHQWRKLHHALILNVMITLSRWLKYNNHCDCSLIPESLVKWNKTLQMFGGRRWRTFRLYDRAV</sequence>
<protein>
    <recommendedName>
        <fullName evidence="3">N-acetyltransferase domain-containing protein</fullName>
    </recommendedName>
</protein>
<reference evidence="1 2" key="2">
    <citation type="submission" date="2020-05" db="EMBL/GenBank/DDBJ databases">
        <title>Draft genome sequence of Desulfovibrio sp. strainFSS-1.</title>
        <authorList>
            <person name="Shimoshige H."/>
            <person name="Kobayashi H."/>
            <person name="Maekawa T."/>
        </authorList>
    </citation>
    <scope>NUCLEOTIDE SEQUENCE [LARGE SCALE GENOMIC DNA]</scope>
    <source>
        <strain evidence="1 2">SIID29052-01</strain>
    </source>
</reference>
<dbReference type="InterPro" id="IPR039968">
    <property type="entry name" value="BcerS-like"/>
</dbReference>
<evidence type="ECO:0000313" key="1">
    <source>
        <dbReference type="EMBL" id="GFK95734.1"/>
    </source>
</evidence>
<organism evidence="1 2">
    <name type="scientific">Fundidesulfovibrio magnetotacticus</name>
    <dbReference type="NCBI Taxonomy" id="2730080"/>
    <lineage>
        <taxon>Bacteria</taxon>
        <taxon>Pseudomonadati</taxon>
        <taxon>Thermodesulfobacteriota</taxon>
        <taxon>Desulfovibrionia</taxon>
        <taxon>Desulfovibrionales</taxon>
        <taxon>Desulfovibrionaceae</taxon>
        <taxon>Fundidesulfovibrio</taxon>
    </lineage>
</organism>
<dbReference type="AlphaFoldDB" id="A0A6V8LVG1"/>
<keyword evidence="2" id="KW-1185">Reference proteome</keyword>
<name>A0A6V8LVG1_9BACT</name>
<dbReference type="Gene3D" id="3.40.630.30">
    <property type="match status" value="1"/>
</dbReference>
<reference evidence="1 2" key="1">
    <citation type="submission" date="2020-04" db="EMBL/GenBank/DDBJ databases">
        <authorList>
            <consortium name="Desulfovibrio sp. FSS-1 genome sequencing consortium"/>
            <person name="Shimoshige H."/>
            <person name="Kobayashi H."/>
            <person name="Maekawa T."/>
        </authorList>
    </citation>
    <scope>NUCLEOTIDE SEQUENCE [LARGE SCALE GENOMIC DNA]</scope>
    <source>
        <strain evidence="1 2">SIID29052-01</strain>
    </source>
</reference>
<gene>
    <name evidence="1" type="ORF">NNJEOMEG_03602</name>
</gene>
<dbReference type="Proteomes" id="UP000494245">
    <property type="component" value="Unassembled WGS sequence"/>
</dbReference>
<dbReference type="EMBL" id="BLTE01000021">
    <property type="protein sequence ID" value="GFK95734.1"/>
    <property type="molecule type" value="Genomic_DNA"/>
</dbReference>
<evidence type="ECO:0000313" key="2">
    <source>
        <dbReference type="Proteomes" id="UP000494245"/>
    </source>
</evidence>
<dbReference type="InterPro" id="IPR016181">
    <property type="entry name" value="Acyl_CoA_acyltransferase"/>
</dbReference>
<dbReference type="SUPFAM" id="SSF55729">
    <property type="entry name" value="Acyl-CoA N-acyltransferases (Nat)"/>
    <property type="match status" value="1"/>
</dbReference>
<dbReference type="PANTHER" id="PTHR41368">
    <property type="entry name" value="PROTEIN YGHO"/>
    <property type="match status" value="1"/>
</dbReference>
<comment type="caution">
    <text evidence="1">The sequence shown here is derived from an EMBL/GenBank/DDBJ whole genome shotgun (WGS) entry which is preliminary data.</text>
</comment>
<dbReference type="PANTHER" id="PTHR41368:SF1">
    <property type="entry name" value="PROTEIN YGHO"/>
    <property type="match status" value="1"/>
</dbReference>